<dbReference type="EMBL" id="KV417774">
    <property type="protein sequence ID" value="KZP06762.1"/>
    <property type="molecule type" value="Genomic_DNA"/>
</dbReference>
<reference evidence="1 2" key="1">
    <citation type="journal article" date="2016" name="Mol. Biol. Evol.">
        <title>Comparative Genomics of Early-Diverging Mushroom-Forming Fungi Provides Insights into the Origins of Lignocellulose Decay Capabilities.</title>
        <authorList>
            <person name="Nagy L.G."/>
            <person name="Riley R."/>
            <person name="Tritt A."/>
            <person name="Adam C."/>
            <person name="Daum C."/>
            <person name="Floudas D."/>
            <person name="Sun H."/>
            <person name="Yadav J.S."/>
            <person name="Pangilinan J."/>
            <person name="Larsson K.H."/>
            <person name="Matsuura K."/>
            <person name="Barry K."/>
            <person name="Labutti K."/>
            <person name="Kuo R."/>
            <person name="Ohm R.A."/>
            <person name="Bhattacharya S.S."/>
            <person name="Shirouzu T."/>
            <person name="Yoshinaga Y."/>
            <person name="Martin F.M."/>
            <person name="Grigoriev I.V."/>
            <person name="Hibbett D.S."/>
        </authorList>
    </citation>
    <scope>NUCLEOTIDE SEQUENCE [LARGE SCALE GENOMIC DNA]</scope>
    <source>
        <strain evidence="1 2">CBS 109695</strain>
    </source>
</reference>
<evidence type="ECO:0000313" key="1">
    <source>
        <dbReference type="EMBL" id="KZP06762.1"/>
    </source>
</evidence>
<dbReference type="STRING" id="436010.A0A167X2R7"/>
<dbReference type="AlphaFoldDB" id="A0A167X2R7"/>
<protein>
    <submittedName>
        <fullName evidence="1">Uncharacterized protein</fullName>
    </submittedName>
</protein>
<dbReference type="InterPro" id="IPR036188">
    <property type="entry name" value="FAD/NAD-bd_sf"/>
</dbReference>
<sequence>MYGPAVLATGGCAADFTEDSLLKKHRPGYHNLPTTNGDRCTGDGHKVCRPSSSRRGALADNSIWLYRARLCRPTTPMGDVVTCSRRSFNT</sequence>
<gene>
    <name evidence="1" type="ORF">FIBSPDRAFT_876207</name>
</gene>
<organism evidence="1 2">
    <name type="scientific">Athelia psychrophila</name>
    <dbReference type="NCBI Taxonomy" id="1759441"/>
    <lineage>
        <taxon>Eukaryota</taxon>
        <taxon>Fungi</taxon>
        <taxon>Dikarya</taxon>
        <taxon>Basidiomycota</taxon>
        <taxon>Agaricomycotina</taxon>
        <taxon>Agaricomycetes</taxon>
        <taxon>Agaricomycetidae</taxon>
        <taxon>Atheliales</taxon>
        <taxon>Atheliaceae</taxon>
        <taxon>Athelia</taxon>
    </lineage>
</organism>
<dbReference type="OrthoDB" id="10254877at2759"/>
<keyword evidence="2" id="KW-1185">Reference proteome</keyword>
<accession>A0A167X2R7</accession>
<name>A0A167X2R7_9AGAM</name>
<dbReference type="Gene3D" id="3.50.50.60">
    <property type="entry name" value="FAD/NAD(P)-binding domain"/>
    <property type="match status" value="1"/>
</dbReference>
<evidence type="ECO:0000313" key="2">
    <source>
        <dbReference type="Proteomes" id="UP000076532"/>
    </source>
</evidence>
<dbReference type="Proteomes" id="UP000076532">
    <property type="component" value="Unassembled WGS sequence"/>
</dbReference>
<proteinExistence type="predicted"/>